<dbReference type="EMBL" id="QGQD01000070">
    <property type="protein sequence ID" value="TLC99346.1"/>
    <property type="molecule type" value="Genomic_DNA"/>
</dbReference>
<keyword evidence="2" id="KW-0328">Glycosyltransferase</keyword>
<dbReference type="InterPro" id="IPR029044">
    <property type="entry name" value="Nucleotide-diphossugar_trans"/>
</dbReference>
<reference evidence="2 3" key="1">
    <citation type="journal article" date="2019" name="Anaerobe">
        <title>Detection of Robinsoniella peoriensis in multiple bone samples of a trauma patient.</title>
        <authorList>
            <person name="Schrottner P."/>
            <person name="Hartwich K."/>
            <person name="Bunk B."/>
            <person name="Schober I."/>
            <person name="Helbig S."/>
            <person name="Rudolph W.W."/>
            <person name="Gunzer F."/>
        </authorList>
    </citation>
    <scope>NUCLEOTIDE SEQUENCE [LARGE SCALE GENOMIC DNA]</scope>
    <source>
        <strain evidence="2 3">DSM 106044</strain>
    </source>
</reference>
<gene>
    <name evidence="2" type="ORF">DSM106044_03797</name>
</gene>
<dbReference type="OrthoDB" id="9802987at2"/>
<proteinExistence type="predicted"/>
<dbReference type="GO" id="GO:0016020">
    <property type="term" value="C:membrane"/>
    <property type="evidence" value="ECO:0007669"/>
    <property type="project" value="GOC"/>
</dbReference>
<dbReference type="STRING" id="180332.GCA_000797495_01029"/>
<dbReference type="InterPro" id="IPR051706">
    <property type="entry name" value="Glycosyltransferase_domain"/>
</dbReference>
<organism evidence="2 3">
    <name type="scientific">Robinsoniella peoriensis</name>
    <dbReference type="NCBI Taxonomy" id="180332"/>
    <lineage>
        <taxon>Bacteria</taxon>
        <taxon>Bacillati</taxon>
        <taxon>Bacillota</taxon>
        <taxon>Clostridia</taxon>
        <taxon>Lachnospirales</taxon>
        <taxon>Lachnospiraceae</taxon>
        <taxon>Robinsoniella</taxon>
    </lineage>
</organism>
<dbReference type="RefSeq" id="WP_044295322.1">
    <property type="nucleotide sequence ID" value="NZ_CABMJZ010000048.1"/>
</dbReference>
<dbReference type="InterPro" id="IPR007577">
    <property type="entry name" value="GlycoTrfase_DXD_sugar-bd_CS"/>
</dbReference>
<dbReference type="GO" id="GO:0000030">
    <property type="term" value="F:mannosyltransferase activity"/>
    <property type="evidence" value="ECO:0007669"/>
    <property type="project" value="TreeGrafter"/>
</dbReference>
<evidence type="ECO:0000256" key="1">
    <source>
        <dbReference type="ARBA" id="ARBA00022679"/>
    </source>
</evidence>
<accession>A0A4U8Q3T9</accession>
<evidence type="ECO:0000313" key="2">
    <source>
        <dbReference type="EMBL" id="TLC99346.1"/>
    </source>
</evidence>
<dbReference type="GO" id="GO:0051999">
    <property type="term" value="P:mannosyl-inositol phosphorylceramide biosynthetic process"/>
    <property type="evidence" value="ECO:0007669"/>
    <property type="project" value="TreeGrafter"/>
</dbReference>
<dbReference type="AlphaFoldDB" id="A0A4U8Q3T9"/>
<keyword evidence="3" id="KW-1185">Reference proteome</keyword>
<comment type="caution">
    <text evidence="2">The sequence shown here is derived from an EMBL/GenBank/DDBJ whole genome shotgun (WGS) entry which is preliminary data.</text>
</comment>
<keyword evidence="1 2" id="KW-0808">Transferase</keyword>
<dbReference type="PANTHER" id="PTHR32385:SF15">
    <property type="entry name" value="INOSITOL PHOSPHOCERAMIDE MANNOSYLTRANSFERASE 1"/>
    <property type="match status" value="1"/>
</dbReference>
<dbReference type="PANTHER" id="PTHR32385">
    <property type="entry name" value="MANNOSYL PHOSPHORYLINOSITOL CERAMIDE SYNTHASE"/>
    <property type="match status" value="1"/>
</dbReference>
<protein>
    <submittedName>
        <fullName evidence="2">Mannosyltransferase OCH1</fullName>
    </submittedName>
</protein>
<dbReference type="SUPFAM" id="SSF53448">
    <property type="entry name" value="Nucleotide-diphospho-sugar transferases"/>
    <property type="match status" value="1"/>
</dbReference>
<dbReference type="Proteomes" id="UP000306509">
    <property type="component" value="Unassembled WGS sequence"/>
</dbReference>
<sequence>MQTIPKILHYCWFGKGEKSKLIQFCISTWEKMLPEYQIIEWNENNFEIHLAPAYVKQAYECNKYAFVSDYVRVQVLCNYGGIYLDTDVEVVKSLNDILDNETFVSGFVTETLLTAAFIASVPHHPFLAEFLRTYHTRNFQSEDGTMDITPINDHLTMLAKKYGLQTNDTLQIIHSDMKIYPVEYFTGYDMDNSHIRKTENTYMIHHMMGTWLEKKLSDTIKMALKKMLLKIMGHDRFDRWNNGRKRR</sequence>
<dbReference type="Pfam" id="PF04488">
    <property type="entry name" value="Gly_transf_sug"/>
    <property type="match status" value="1"/>
</dbReference>
<name>A0A4U8Q3T9_9FIRM</name>
<evidence type="ECO:0000313" key="3">
    <source>
        <dbReference type="Proteomes" id="UP000306509"/>
    </source>
</evidence>
<dbReference type="Gene3D" id="3.90.550.20">
    <property type="match status" value="1"/>
</dbReference>